<feature type="region of interest" description="Disordered" evidence="12">
    <location>
        <begin position="498"/>
        <end position="627"/>
    </location>
</feature>
<dbReference type="CDD" id="cd14037">
    <property type="entry name" value="STKc_NAK_like"/>
    <property type="match status" value="1"/>
</dbReference>
<dbReference type="EMBL" id="KB446535">
    <property type="protein sequence ID" value="EME50241.1"/>
    <property type="molecule type" value="Genomic_DNA"/>
</dbReference>
<feature type="compositionally biased region" description="Basic and acidic residues" evidence="12">
    <location>
        <begin position="694"/>
        <end position="711"/>
    </location>
</feature>
<dbReference type="OrthoDB" id="2018507at2759"/>
<reference evidence="15" key="1">
    <citation type="journal article" date="2012" name="PLoS Genet.">
        <title>The genomes of the fungal plant pathogens Cladosporium fulvum and Dothistroma septosporum reveal adaptation to different hosts and lifestyles but also signatures of common ancestry.</title>
        <authorList>
            <person name="de Wit P.J.G.M."/>
            <person name="van der Burgt A."/>
            <person name="Oekmen B."/>
            <person name="Stergiopoulos I."/>
            <person name="Abd-Elsalam K.A."/>
            <person name="Aerts A.L."/>
            <person name="Bahkali A.H."/>
            <person name="Beenen H.G."/>
            <person name="Chettri P."/>
            <person name="Cox M.P."/>
            <person name="Datema E."/>
            <person name="de Vries R.P."/>
            <person name="Dhillon B."/>
            <person name="Ganley A.R."/>
            <person name="Griffiths S.A."/>
            <person name="Guo Y."/>
            <person name="Hamelin R.C."/>
            <person name="Henrissat B."/>
            <person name="Kabir M.S."/>
            <person name="Jashni M.K."/>
            <person name="Kema G."/>
            <person name="Klaubauf S."/>
            <person name="Lapidus A."/>
            <person name="Levasseur A."/>
            <person name="Lindquist E."/>
            <person name="Mehrabi R."/>
            <person name="Ohm R.A."/>
            <person name="Owen T.J."/>
            <person name="Salamov A."/>
            <person name="Schwelm A."/>
            <person name="Schijlen E."/>
            <person name="Sun H."/>
            <person name="van den Burg H.A."/>
            <person name="van Ham R.C.H.J."/>
            <person name="Zhang S."/>
            <person name="Goodwin S.B."/>
            <person name="Grigoriev I.V."/>
            <person name="Collemare J."/>
            <person name="Bradshaw R.E."/>
        </authorList>
    </citation>
    <scope>NUCLEOTIDE SEQUENCE [LARGE SCALE GENOMIC DNA]</scope>
    <source>
        <strain evidence="15">NZE10 / CBS 128990</strain>
    </source>
</reference>
<dbReference type="PROSITE" id="PS00108">
    <property type="entry name" value="PROTEIN_KINASE_ST"/>
    <property type="match status" value="1"/>
</dbReference>
<dbReference type="InterPro" id="IPR008271">
    <property type="entry name" value="Ser/Thr_kinase_AS"/>
</dbReference>
<dbReference type="Proteomes" id="UP000016933">
    <property type="component" value="Unassembled WGS sequence"/>
</dbReference>
<feature type="compositionally biased region" description="Basic and acidic residues" evidence="12">
    <location>
        <begin position="847"/>
        <end position="874"/>
    </location>
</feature>
<evidence type="ECO:0000256" key="4">
    <source>
        <dbReference type="ARBA" id="ARBA00022527"/>
    </source>
</evidence>
<evidence type="ECO:0000256" key="1">
    <source>
        <dbReference type="ARBA" id="ARBA00004496"/>
    </source>
</evidence>
<feature type="region of interest" description="Disordered" evidence="12">
    <location>
        <begin position="785"/>
        <end position="1029"/>
    </location>
</feature>
<dbReference type="eggNOG" id="KOG1989">
    <property type="taxonomic scope" value="Eukaryota"/>
</dbReference>
<dbReference type="FunFam" id="1.10.510.10:FF:000441">
    <property type="entry name" value="Serine/threonine protein kinase"/>
    <property type="match status" value="1"/>
</dbReference>
<evidence type="ECO:0000256" key="3">
    <source>
        <dbReference type="ARBA" id="ARBA00022490"/>
    </source>
</evidence>
<accession>N1Q379</accession>
<dbReference type="STRING" id="675120.N1Q379"/>
<feature type="region of interest" description="Disordered" evidence="12">
    <location>
        <begin position="362"/>
        <end position="430"/>
    </location>
</feature>
<keyword evidence="4" id="KW-0723">Serine/threonine-protein kinase</keyword>
<feature type="compositionally biased region" description="Low complexity" evidence="12">
    <location>
        <begin position="604"/>
        <end position="617"/>
    </location>
</feature>
<dbReference type="SUPFAM" id="SSF56112">
    <property type="entry name" value="Protein kinase-like (PK-like)"/>
    <property type="match status" value="1"/>
</dbReference>
<dbReference type="PANTHER" id="PTHR22967">
    <property type="entry name" value="SERINE/THREONINE PROTEIN KINASE"/>
    <property type="match status" value="1"/>
</dbReference>
<feature type="compositionally biased region" description="Polar residues" evidence="12">
    <location>
        <begin position="645"/>
        <end position="654"/>
    </location>
</feature>
<keyword evidence="7" id="KW-0547">Nucleotide-binding</keyword>
<gene>
    <name evidence="14" type="ORF">DOTSEDRAFT_68947</name>
</gene>
<keyword evidence="9" id="KW-0067">ATP-binding</keyword>
<dbReference type="GO" id="GO:0007015">
    <property type="term" value="P:actin filament organization"/>
    <property type="evidence" value="ECO:0007669"/>
    <property type="project" value="TreeGrafter"/>
</dbReference>
<evidence type="ECO:0000256" key="6">
    <source>
        <dbReference type="ARBA" id="ARBA00022679"/>
    </source>
</evidence>
<evidence type="ECO:0000256" key="9">
    <source>
        <dbReference type="ARBA" id="ARBA00022840"/>
    </source>
</evidence>
<evidence type="ECO:0000256" key="8">
    <source>
        <dbReference type="ARBA" id="ARBA00022777"/>
    </source>
</evidence>
<dbReference type="PROSITE" id="PS50011">
    <property type="entry name" value="PROTEIN_KINASE_DOM"/>
    <property type="match status" value="1"/>
</dbReference>
<organism evidence="14 15">
    <name type="scientific">Dothistroma septosporum (strain NZE10 / CBS 128990)</name>
    <name type="common">Red band needle blight fungus</name>
    <name type="synonym">Mycosphaerella pini</name>
    <dbReference type="NCBI Taxonomy" id="675120"/>
    <lineage>
        <taxon>Eukaryota</taxon>
        <taxon>Fungi</taxon>
        <taxon>Dikarya</taxon>
        <taxon>Ascomycota</taxon>
        <taxon>Pezizomycotina</taxon>
        <taxon>Dothideomycetes</taxon>
        <taxon>Dothideomycetidae</taxon>
        <taxon>Mycosphaerellales</taxon>
        <taxon>Mycosphaerellaceae</taxon>
        <taxon>Dothistroma</taxon>
    </lineage>
</organism>
<protein>
    <recommendedName>
        <fullName evidence="2">non-specific serine/threonine protein kinase</fullName>
        <ecNumber evidence="2">2.7.11.1</ecNumber>
    </recommendedName>
</protein>
<evidence type="ECO:0000313" key="14">
    <source>
        <dbReference type="EMBL" id="EME50241.1"/>
    </source>
</evidence>
<evidence type="ECO:0000256" key="10">
    <source>
        <dbReference type="ARBA" id="ARBA00047899"/>
    </source>
</evidence>
<dbReference type="GO" id="GO:0005524">
    <property type="term" value="F:ATP binding"/>
    <property type="evidence" value="ECO:0007669"/>
    <property type="project" value="UniProtKB-KW"/>
</dbReference>
<dbReference type="Gene3D" id="1.10.510.10">
    <property type="entry name" value="Transferase(Phosphotransferase) domain 1"/>
    <property type="match status" value="1"/>
</dbReference>
<dbReference type="HOGENOM" id="CLU_011638_0_0_1"/>
<feature type="region of interest" description="Disordered" evidence="12">
    <location>
        <begin position="466"/>
        <end position="485"/>
    </location>
</feature>
<feature type="compositionally biased region" description="Low complexity" evidence="12">
    <location>
        <begin position="972"/>
        <end position="985"/>
    </location>
</feature>
<dbReference type="Pfam" id="PF00069">
    <property type="entry name" value="Pkinase"/>
    <property type="match status" value="1"/>
</dbReference>
<evidence type="ECO:0000256" key="7">
    <source>
        <dbReference type="ARBA" id="ARBA00022741"/>
    </source>
</evidence>
<feature type="domain" description="Protein kinase" evidence="13">
    <location>
        <begin position="68"/>
        <end position="357"/>
    </location>
</feature>
<evidence type="ECO:0000256" key="11">
    <source>
        <dbReference type="ARBA" id="ARBA00048679"/>
    </source>
</evidence>
<evidence type="ECO:0000259" key="13">
    <source>
        <dbReference type="PROSITE" id="PS50011"/>
    </source>
</evidence>
<dbReference type="InterPro" id="IPR011009">
    <property type="entry name" value="Kinase-like_dom_sf"/>
</dbReference>
<name>N1Q379_DOTSN</name>
<dbReference type="InterPro" id="IPR000719">
    <property type="entry name" value="Prot_kinase_dom"/>
</dbReference>
<comment type="catalytic activity">
    <reaction evidence="10">
        <text>L-threonyl-[protein] + ATP = O-phospho-L-threonyl-[protein] + ADP + H(+)</text>
        <dbReference type="Rhea" id="RHEA:46608"/>
        <dbReference type="Rhea" id="RHEA-COMP:11060"/>
        <dbReference type="Rhea" id="RHEA-COMP:11605"/>
        <dbReference type="ChEBI" id="CHEBI:15378"/>
        <dbReference type="ChEBI" id="CHEBI:30013"/>
        <dbReference type="ChEBI" id="CHEBI:30616"/>
        <dbReference type="ChEBI" id="CHEBI:61977"/>
        <dbReference type="ChEBI" id="CHEBI:456216"/>
        <dbReference type="EC" id="2.7.11.1"/>
    </reaction>
</comment>
<dbReference type="PANTHER" id="PTHR22967:SF57">
    <property type="entry name" value="AUXILIN, ISOFORM A-RELATED"/>
    <property type="match status" value="1"/>
</dbReference>
<dbReference type="AlphaFoldDB" id="N1Q379"/>
<keyword evidence="15" id="KW-1185">Reference proteome</keyword>
<evidence type="ECO:0000256" key="5">
    <source>
        <dbReference type="ARBA" id="ARBA00022553"/>
    </source>
</evidence>
<feature type="region of interest" description="Disordered" evidence="12">
    <location>
        <begin position="645"/>
        <end position="734"/>
    </location>
</feature>
<dbReference type="GO" id="GO:0000147">
    <property type="term" value="P:actin cortical patch assembly"/>
    <property type="evidence" value="ECO:0007669"/>
    <property type="project" value="TreeGrafter"/>
</dbReference>
<dbReference type="GO" id="GO:0004674">
    <property type="term" value="F:protein serine/threonine kinase activity"/>
    <property type="evidence" value="ECO:0007669"/>
    <property type="project" value="UniProtKB-KW"/>
</dbReference>
<comment type="catalytic activity">
    <reaction evidence="11">
        <text>L-seryl-[protein] + ATP = O-phospho-L-seryl-[protein] + ADP + H(+)</text>
        <dbReference type="Rhea" id="RHEA:17989"/>
        <dbReference type="Rhea" id="RHEA-COMP:9863"/>
        <dbReference type="Rhea" id="RHEA-COMP:11604"/>
        <dbReference type="ChEBI" id="CHEBI:15378"/>
        <dbReference type="ChEBI" id="CHEBI:29999"/>
        <dbReference type="ChEBI" id="CHEBI:30616"/>
        <dbReference type="ChEBI" id="CHEBI:83421"/>
        <dbReference type="ChEBI" id="CHEBI:456216"/>
        <dbReference type="EC" id="2.7.11.1"/>
    </reaction>
</comment>
<feature type="compositionally biased region" description="Basic and acidic residues" evidence="12">
    <location>
        <begin position="785"/>
        <end position="799"/>
    </location>
</feature>
<comment type="subcellular location">
    <subcellularLocation>
        <location evidence="1">Cytoplasm</location>
    </subcellularLocation>
</comment>
<dbReference type="EC" id="2.7.11.1" evidence="2"/>
<feature type="compositionally biased region" description="Acidic residues" evidence="12">
    <location>
        <begin position="837"/>
        <end position="846"/>
    </location>
</feature>
<evidence type="ECO:0000256" key="2">
    <source>
        <dbReference type="ARBA" id="ARBA00012513"/>
    </source>
</evidence>
<keyword evidence="8" id="KW-0418">Kinase</keyword>
<evidence type="ECO:0000256" key="12">
    <source>
        <dbReference type="SAM" id="MobiDB-lite"/>
    </source>
</evidence>
<keyword evidence="5" id="KW-0597">Phosphoprotein</keyword>
<sequence>MSYRKSCTTILQQTSPLLLESSCRPPTSSLSSTAIMAAATASRAPAAISQPPGTFLPNTKVTVGSHRVVIEKYLSEGGFAHVYVVRVPRDNNKHEVAVLKRVAVPDKEHLASMRTEVETMKKLKGHKHIVTYIDSHASQLKGGGYEVFLLMEYCNGGGLIDFMNTRLQHRLTEPEILKIFGDCAEGVACMHYLKPPLLHRDLKVENVLISKTTSGTPLYKICDFGSAAVPRPAAKTAEEGRLIEEDVQKHTTMQYRSPEMIDVWRKQPIDEKADIWALGVLLYKLCYYTTPFENVGQMAILNATYTCPSYPSFTGRLKKVIAWMLKENPQDRPNIYQVVKEVCSMRGAEVPIRDIYANRTKSEARSNQALPSEDDVSSAVVGLQKATPTAPAQAIPDITPMRRGRPGAPPAVQAQASSKPNASPARGDPFAALDSKNFDVRAGAVDELSQRFPSLDEFAIAHDGGQFSFSSSAPPPRKTSTDAKASLGDRVTHALADEVFAAKSPPPASGTPQPRSREQRPPQPPRPVQARQISPAKPTTTPSLRMTQQKTDISQPVPTLHGLPYRSTGVGSSPPLQPRKLPETSGRPVWRVPESSIHDRDISQPRASQTAQAAASSLHPSLPPEKRPALLDVHRSKSQTATLMVANASNSSRPSLEGGRPSQSELDESSLARTKSLNVRSRPTSMYVSSNMDYLRDQEQSRSKRPSMEIRRHSRQASQARDPAAEEVAIEDDMDFLRQTEESDLQRGRSMKEALKMHGQHRKRSSLDAMRSGAKNMLSGRFGDAFKRFDQSPTRDVKQQDPGSRTPELYEPDNESRLLSPIIGSEATPSRHSDADSATDETEDLPPDVKRELERQRLSQEEKRVAEAAAEYRARVAAQGTGNATAPSRASTIQKRVQSLLHEGRQSPSPRKTAEGYGRYTDASEADAGFITQPDVPSHSGHRPPVLAKKPMTPVLNNNPYPKQRQRPPEVSSPTLPASSSSMVSETAPLQRTTSKPGPSAPPKPKALRTGGPAQWLPSQQSAETVAPLSAKPTGLAALLAKDLEGVPDYPPPDSGNRQRNPTVVHMPAHEDDLDSFSKRYPSLTGIEMVETDIDGRRA</sequence>
<dbReference type="SMART" id="SM00220">
    <property type="entry name" value="S_TKc"/>
    <property type="match status" value="1"/>
</dbReference>
<dbReference type="OMA" id="MDSHASQ"/>
<feature type="compositionally biased region" description="Polar residues" evidence="12">
    <location>
        <begin position="880"/>
        <end position="897"/>
    </location>
</feature>
<evidence type="ECO:0000313" key="15">
    <source>
        <dbReference type="Proteomes" id="UP000016933"/>
    </source>
</evidence>
<feature type="compositionally biased region" description="Polar residues" evidence="12">
    <location>
        <begin position="671"/>
        <end position="692"/>
    </location>
</feature>
<dbReference type="GO" id="GO:0005737">
    <property type="term" value="C:cytoplasm"/>
    <property type="evidence" value="ECO:0007669"/>
    <property type="project" value="UniProtKB-SubCell"/>
</dbReference>
<reference evidence="14 15" key="2">
    <citation type="journal article" date="2012" name="PLoS Pathog.">
        <title>Diverse lifestyles and strategies of plant pathogenesis encoded in the genomes of eighteen Dothideomycetes fungi.</title>
        <authorList>
            <person name="Ohm R.A."/>
            <person name="Feau N."/>
            <person name="Henrissat B."/>
            <person name="Schoch C.L."/>
            <person name="Horwitz B.A."/>
            <person name="Barry K.W."/>
            <person name="Condon B.J."/>
            <person name="Copeland A.C."/>
            <person name="Dhillon B."/>
            <person name="Glaser F."/>
            <person name="Hesse C.N."/>
            <person name="Kosti I."/>
            <person name="LaButti K."/>
            <person name="Lindquist E.A."/>
            <person name="Lucas S."/>
            <person name="Salamov A.A."/>
            <person name="Bradshaw R.E."/>
            <person name="Ciuffetti L."/>
            <person name="Hamelin R.C."/>
            <person name="Kema G.H.J."/>
            <person name="Lawrence C."/>
            <person name="Scott J.A."/>
            <person name="Spatafora J.W."/>
            <person name="Turgeon B.G."/>
            <person name="de Wit P.J.G.M."/>
            <person name="Zhong S."/>
            <person name="Goodwin S.B."/>
            <person name="Grigoriev I.V."/>
        </authorList>
    </citation>
    <scope>NUCLEOTIDE SEQUENCE [LARGE SCALE GENOMIC DNA]</scope>
    <source>
        <strain evidence="15">NZE10 / CBS 128990</strain>
    </source>
</reference>
<proteinExistence type="predicted"/>
<feature type="compositionally biased region" description="Polar residues" evidence="12">
    <location>
        <begin position="537"/>
        <end position="557"/>
    </location>
</feature>
<keyword evidence="3" id="KW-0963">Cytoplasm</keyword>
<keyword evidence="6" id="KW-0808">Transferase</keyword>